<organism evidence="1 2">
    <name type="scientific">Pseudogemmobacter lacusdianii</name>
    <dbReference type="NCBI Taxonomy" id="3069608"/>
    <lineage>
        <taxon>Bacteria</taxon>
        <taxon>Pseudomonadati</taxon>
        <taxon>Pseudomonadota</taxon>
        <taxon>Alphaproteobacteria</taxon>
        <taxon>Rhodobacterales</taxon>
        <taxon>Paracoccaceae</taxon>
        <taxon>Pseudogemmobacter</taxon>
    </lineage>
</organism>
<keyword evidence="2" id="KW-1185">Reference proteome</keyword>
<gene>
    <name evidence="1" type="ORF">Q9295_15250</name>
</gene>
<dbReference type="RefSeq" id="WP_306681440.1">
    <property type="nucleotide sequence ID" value="NZ_JAVDBT010000016.1"/>
</dbReference>
<protein>
    <submittedName>
        <fullName evidence="1">Uncharacterized protein</fullName>
    </submittedName>
</protein>
<sequence length="198" mass="21790">MLWDIRALMKPALSVIDMIPNVHRTAALTALRRAVIDGRPTTLKLSRDERDLAFYEAKVVLTSPIGARILLALYQGGHLKLKKPPQKVLPALNAYIATEPAFRAEVARIIAADEAARDRLAEIIADPSVAREDELTPRLIDRVIAARLGHGYFGTMEIAGRLCHRERINAVAQDGLRGEDAVICWWIDGAGQRQGEGA</sequence>
<reference evidence="1 2" key="1">
    <citation type="submission" date="2023-08" db="EMBL/GenBank/DDBJ databases">
        <title>Characterization of two Paracoccaceae strains isolated from Phycosphere and proposal of Xinfangfangia lacusdiani sp. nov.</title>
        <authorList>
            <person name="Deng Y."/>
            <person name="Zhang Y.Q."/>
        </authorList>
    </citation>
    <scope>NUCLEOTIDE SEQUENCE [LARGE SCALE GENOMIC DNA]</scope>
    <source>
        <strain evidence="1 2">CPCC 101601</strain>
    </source>
</reference>
<dbReference type="Proteomes" id="UP001239680">
    <property type="component" value="Unassembled WGS sequence"/>
</dbReference>
<evidence type="ECO:0000313" key="2">
    <source>
        <dbReference type="Proteomes" id="UP001239680"/>
    </source>
</evidence>
<accession>A0ABU0W141</accession>
<comment type="caution">
    <text evidence="1">The sequence shown here is derived from an EMBL/GenBank/DDBJ whole genome shotgun (WGS) entry which is preliminary data.</text>
</comment>
<name>A0ABU0W141_9RHOB</name>
<dbReference type="EMBL" id="JAVDBT010000016">
    <property type="protein sequence ID" value="MDQ2067732.1"/>
    <property type="molecule type" value="Genomic_DNA"/>
</dbReference>
<evidence type="ECO:0000313" key="1">
    <source>
        <dbReference type="EMBL" id="MDQ2067732.1"/>
    </source>
</evidence>
<proteinExistence type="predicted"/>